<name>A0A0F8ZMI2_9ZZZZ</name>
<reference evidence="1" key="1">
    <citation type="journal article" date="2015" name="Nature">
        <title>Complex archaea that bridge the gap between prokaryotes and eukaryotes.</title>
        <authorList>
            <person name="Spang A."/>
            <person name="Saw J.H."/>
            <person name="Jorgensen S.L."/>
            <person name="Zaremba-Niedzwiedzka K."/>
            <person name="Martijn J."/>
            <person name="Lind A.E."/>
            <person name="van Eijk R."/>
            <person name="Schleper C."/>
            <person name="Guy L."/>
            <person name="Ettema T.J."/>
        </authorList>
    </citation>
    <scope>NUCLEOTIDE SEQUENCE</scope>
</reference>
<protein>
    <submittedName>
        <fullName evidence="1">Uncharacterized protein</fullName>
    </submittedName>
</protein>
<dbReference type="EMBL" id="LAZR01047091">
    <property type="protein sequence ID" value="KKK95027.1"/>
    <property type="molecule type" value="Genomic_DNA"/>
</dbReference>
<accession>A0A0F8ZMI2</accession>
<organism evidence="1">
    <name type="scientific">marine sediment metagenome</name>
    <dbReference type="NCBI Taxonomy" id="412755"/>
    <lineage>
        <taxon>unclassified sequences</taxon>
        <taxon>metagenomes</taxon>
        <taxon>ecological metagenomes</taxon>
    </lineage>
</organism>
<evidence type="ECO:0000313" key="1">
    <source>
        <dbReference type="EMBL" id="KKK95027.1"/>
    </source>
</evidence>
<proteinExistence type="predicted"/>
<dbReference type="AlphaFoldDB" id="A0A0F8ZMI2"/>
<gene>
    <name evidence="1" type="ORF">LCGC14_2676940</name>
</gene>
<sequence>MIQTNRGSEIFLELYKADGRGELLRCIAEAIAHLEFNSCSRSKSTDEIEEFKFYGKERK</sequence>
<comment type="caution">
    <text evidence="1">The sequence shown here is derived from an EMBL/GenBank/DDBJ whole genome shotgun (WGS) entry which is preliminary data.</text>
</comment>